<accession>A0AA38RUE0</accession>
<evidence type="ECO:0000256" key="1">
    <source>
        <dbReference type="SAM" id="MobiDB-lite"/>
    </source>
</evidence>
<dbReference type="Proteomes" id="UP001174691">
    <property type="component" value="Unassembled WGS sequence"/>
</dbReference>
<protein>
    <submittedName>
        <fullName evidence="2">Uncharacterized protein</fullName>
    </submittedName>
</protein>
<dbReference type="EMBL" id="JANBVN010000049">
    <property type="protein sequence ID" value="KAJ9156872.1"/>
    <property type="molecule type" value="Genomic_DNA"/>
</dbReference>
<feature type="compositionally biased region" description="Basic and acidic residues" evidence="1">
    <location>
        <begin position="119"/>
        <end position="135"/>
    </location>
</feature>
<evidence type="ECO:0000313" key="2">
    <source>
        <dbReference type="EMBL" id="KAJ9156872.1"/>
    </source>
</evidence>
<organism evidence="2 3">
    <name type="scientific">Coniochaeta hoffmannii</name>
    <dbReference type="NCBI Taxonomy" id="91930"/>
    <lineage>
        <taxon>Eukaryota</taxon>
        <taxon>Fungi</taxon>
        <taxon>Dikarya</taxon>
        <taxon>Ascomycota</taxon>
        <taxon>Pezizomycotina</taxon>
        <taxon>Sordariomycetes</taxon>
        <taxon>Sordariomycetidae</taxon>
        <taxon>Coniochaetales</taxon>
        <taxon>Coniochaetaceae</taxon>
        <taxon>Coniochaeta</taxon>
    </lineage>
</organism>
<comment type="caution">
    <text evidence="2">The sequence shown here is derived from an EMBL/GenBank/DDBJ whole genome shotgun (WGS) entry which is preliminary data.</text>
</comment>
<dbReference type="AlphaFoldDB" id="A0AA38RUE0"/>
<feature type="compositionally biased region" description="Polar residues" evidence="1">
    <location>
        <begin position="157"/>
        <end position="167"/>
    </location>
</feature>
<proteinExistence type="predicted"/>
<evidence type="ECO:0000313" key="3">
    <source>
        <dbReference type="Proteomes" id="UP001174691"/>
    </source>
</evidence>
<gene>
    <name evidence="2" type="ORF">NKR19_g4074</name>
</gene>
<name>A0AA38RUE0_9PEZI</name>
<keyword evidence="3" id="KW-1185">Reference proteome</keyword>
<reference evidence="2" key="1">
    <citation type="submission" date="2022-07" db="EMBL/GenBank/DDBJ databases">
        <title>Fungi with potential for degradation of polypropylene.</title>
        <authorList>
            <person name="Gostincar C."/>
        </authorList>
    </citation>
    <scope>NUCLEOTIDE SEQUENCE</scope>
    <source>
        <strain evidence="2">EXF-13287</strain>
    </source>
</reference>
<feature type="region of interest" description="Disordered" evidence="1">
    <location>
        <begin position="81"/>
        <end position="168"/>
    </location>
</feature>
<feature type="compositionally biased region" description="Low complexity" evidence="1">
    <location>
        <begin position="86"/>
        <end position="98"/>
    </location>
</feature>
<sequence length="196" mass="20983">MCYQKRLIYSACNHSAPLGPATTCPDQNACDGPRVHPLKTIRVEQMCPTCKRKRAKVDNSITIFAEKVRRLREELAKKGFAKGEVTGSRSRSGTTSTAEDGEHGEEADGSCESGGSGKAAEHGSEDEQKVVREETSPPQCNQPTAKKGSYVGPEVDTPSSPSPTATHVSVERNDMFVGGVCVASMSLTTIKGKRLL</sequence>